<dbReference type="GO" id="GO:0005524">
    <property type="term" value="F:ATP binding"/>
    <property type="evidence" value="ECO:0007669"/>
    <property type="project" value="UniProtKB-KW"/>
</dbReference>
<evidence type="ECO:0000256" key="5">
    <source>
        <dbReference type="ARBA" id="ARBA00022777"/>
    </source>
</evidence>
<comment type="function">
    <text evidence="7">Catalyzes the formation of acetyl phosphate from acetate and ATP. Can also catalyze the reverse reaction.</text>
</comment>
<comment type="subunit">
    <text evidence="7">Homodimer.</text>
</comment>
<dbReference type="PIRSF" id="PIRSF000722">
    <property type="entry name" value="Acetate_prop_kin"/>
    <property type="match status" value="1"/>
</dbReference>
<evidence type="ECO:0000256" key="1">
    <source>
        <dbReference type="ARBA" id="ARBA00008748"/>
    </source>
</evidence>
<comment type="pathway">
    <text evidence="7">Metabolic intermediate biosynthesis; acetyl-CoA biosynthesis; acetyl-CoA from acetate: step 1/2.</text>
</comment>
<dbReference type="NCBIfam" id="TIGR00016">
    <property type="entry name" value="ackA"/>
    <property type="match status" value="1"/>
</dbReference>
<dbReference type="OrthoDB" id="9802453at2"/>
<name>R7RPB7_9CLOT</name>
<evidence type="ECO:0000256" key="4">
    <source>
        <dbReference type="ARBA" id="ARBA00022741"/>
    </source>
</evidence>
<feature type="binding site" evidence="7">
    <location>
        <begin position="331"/>
        <end position="335"/>
    </location>
    <ligand>
        <name>ATP</name>
        <dbReference type="ChEBI" id="CHEBI:30616"/>
    </ligand>
</feature>
<comment type="subcellular location">
    <subcellularLocation>
        <location evidence="7">Cytoplasm</location>
    </subcellularLocation>
</comment>
<keyword evidence="7" id="KW-0479">Metal-binding</keyword>
<feature type="binding site" evidence="7">
    <location>
        <position position="7"/>
    </location>
    <ligand>
        <name>Mg(2+)</name>
        <dbReference type="ChEBI" id="CHEBI:18420"/>
    </ligand>
</feature>
<feature type="binding site" evidence="7">
    <location>
        <position position="384"/>
    </location>
    <ligand>
        <name>Mg(2+)</name>
        <dbReference type="ChEBI" id="CHEBI:18420"/>
    </ligand>
</feature>
<evidence type="ECO:0000313" key="10">
    <source>
        <dbReference type="Proteomes" id="UP000014923"/>
    </source>
</evidence>
<keyword evidence="4 7" id="KW-0547">Nucleotide-binding</keyword>
<dbReference type="InterPro" id="IPR023865">
    <property type="entry name" value="Aliphatic_acid_kinase_CS"/>
</dbReference>
<reference evidence="9" key="1">
    <citation type="submission" date="2013-03" db="EMBL/GenBank/DDBJ databases">
        <title>Draft genome sequence of the hydrogen-ethanol-producing anaerobic alkalithermophilic Caloramator celere.</title>
        <authorList>
            <person name="Ciranna A."/>
            <person name="Larjo A."/>
            <person name="Kivisto A."/>
            <person name="Santala V."/>
            <person name="Roos C."/>
            <person name="Karp M."/>
        </authorList>
    </citation>
    <scope>NUCLEOTIDE SEQUENCE [LARGE SCALE GENOMIC DNA]</scope>
    <source>
        <strain evidence="9">DSM 8682</strain>
    </source>
</reference>
<protein>
    <recommendedName>
        <fullName evidence="7">Acetate kinase</fullName>
        <ecNumber evidence="7">2.7.2.1</ecNumber>
    </recommendedName>
    <alternativeName>
        <fullName evidence="7">Acetokinase</fullName>
    </alternativeName>
</protein>
<feature type="binding site" evidence="7">
    <location>
        <position position="14"/>
    </location>
    <ligand>
        <name>ATP</name>
        <dbReference type="ChEBI" id="CHEBI:30616"/>
    </ligand>
</feature>
<feature type="active site" description="Proton donor/acceptor" evidence="7">
    <location>
        <position position="148"/>
    </location>
</feature>
<proteinExistence type="inferred from homology"/>
<dbReference type="EMBL" id="CAVN010000092">
    <property type="protein sequence ID" value="CDF57909.1"/>
    <property type="molecule type" value="Genomic_DNA"/>
</dbReference>
<dbReference type="EC" id="2.7.2.1" evidence="7"/>
<keyword evidence="5 7" id="KW-0418">Kinase</keyword>
<dbReference type="HAMAP" id="MF_00020">
    <property type="entry name" value="Acetate_kinase"/>
    <property type="match status" value="1"/>
</dbReference>
<dbReference type="InterPro" id="IPR043129">
    <property type="entry name" value="ATPase_NBD"/>
</dbReference>
<dbReference type="Pfam" id="PF00871">
    <property type="entry name" value="Acetate_kinase"/>
    <property type="match status" value="1"/>
</dbReference>
<sequence>MKVLVINCGSSSLKYQLINMENEKVMAKGLVERIGLEGSQLKHQPEGMDKIVIEKPMKDHKDAIKVVLDALLDENHGVIKDMNEISAVGHRVVHGGEKYSGSVLITEDVMKVLEECTHLAPLHNPPNIIGINACKDLMPQTPMVAVFDTAFHQTMPKHAYIYPLPYELYEKHGIRRYGFHGTSHRYVSKVAADLVGKDIKELKIITCHLGNGASVAAIDGGKSIDTSMGFTPLEGLAMGTRCGDIDPAIVTFLQKEENLSYEEVNNLMNKKSGVLGISGVSSDFRDIENAAFDGNERAQLALDVFHYRVKKYIGAYTAAMGGLDVLVFTAGLGENSPETRYEICKNMEYLGIKIDAEKNKVRGKVQEISTEDSRVKVFVIPTNEELMIARDTVEIVNNL</sequence>
<dbReference type="eggNOG" id="COG0282">
    <property type="taxonomic scope" value="Bacteria"/>
</dbReference>
<dbReference type="InterPro" id="IPR004372">
    <property type="entry name" value="Ac/propionate_kinase"/>
</dbReference>
<evidence type="ECO:0000313" key="9">
    <source>
        <dbReference type="EMBL" id="CDF57909.1"/>
    </source>
</evidence>
<dbReference type="GO" id="GO:0006083">
    <property type="term" value="P:acetate metabolic process"/>
    <property type="evidence" value="ECO:0007669"/>
    <property type="project" value="TreeGrafter"/>
</dbReference>
<accession>R7RPB7</accession>
<dbReference type="GO" id="GO:0008776">
    <property type="term" value="F:acetate kinase activity"/>
    <property type="evidence" value="ECO:0007669"/>
    <property type="project" value="UniProtKB-UniRule"/>
</dbReference>
<dbReference type="Proteomes" id="UP000014923">
    <property type="component" value="Unassembled WGS sequence"/>
</dbReference>
<dbReference type="PROSITE" id="PS01076">
    <property type="entry name" value="ACETATE_KINASE_2"/>
    <property type="match status" value="1"/>
</dbReference>
<dbReference type="HOGENOM" id="CLU_020352_0_1_9"/>
<dbReference type="PROSITE" id="PS01075">
    <property type="entry name" value="ACETATE_KINASE_1"/>
    <property type="match status" value="1"/>
</dbReference>
<dbReference type="UniPathway" id="UPA00340">
    <property type="reaction ID" value="UER00458"/>
</dbReference>
<evidence type="ECO:0000256" key="3">
    <source>
        <dbReference type="ARBA" id="ARBA00022679"/>
    </source>
</evidence>
<keyword evidence="2 7" id="KW-0963">Cytoplasm</keyword>
<comment type="catalytic activity">
    <reaction evidence="7">
        <text>acetate + ATP = acetyl phosphate + ADP</text>
        <dbReference type="Rhea" id="RHEA:11352"/>
        <dbReference type="ChEBI" id="CHEBI:22191"/>
        <dbReference type="ChEBI" id="CHEBI:30089"/>
        <dbReference type="ChEBI" id="CHEBI:30616"/>
        <dbReference type="ChEBI" id="CHEBI:456216"/>
        <dbReference type="EC" id="2.7.2.1"/>
    </reaction>
</comment>
<dbReference type="CDD" id="cd24010">
    <property type="entry name" value="ASKHA_NBD_AcK_PK"/>
    <property type="match status" value="1"/>
</dbReference>
<dbReference type="GO" id="GO:0000287">
    <property type="term" value="F:magnesium ion binding"/>
    <property type="evidence" value="ECO:0007669"/>
    <property type="project" value="UniProtKB-UniRule"/>
</dbReference>
<dbReference type="PANTHER" id="PTHR21060:SF15">
    <property type="entry name" value="ACETATE KINASE-RELATED"/>
    <property type="match status" value="1"/>
</dbReference>
<keyword evidence="3 7" id="KW-0808">Transferase</keyword>
<dbReference type="PANTHER" id="PTHR21060">
    <property type="entry name" value="ACETATE KINASE"/>
    <property type="match status" value="1"/>
</dbReference>
<comment type="caution">
    <text evidence="9">The sequence shown here is derived from an EMBL/GenBank/DDBJ whole genome shotgun (WGS) entry which is preliminary data.</text>
</comment>
<dbReference type="GO" id="GO:0005737">
    <property type="term" value="C:cytoplasm"/>
    <property type="evidence" value="ECO:0007669"/>
    <property type="project" value="UniProtKB-SubCell"/>
</dbReference>
<feature type="binding site" evidence="7">
    <location>
        <position position="91"/>
    </location>
    <ligand>
        <name>substrate</name>
    </ligand>
</feature>
<feature type="binding site" evidence="7">
    <location>
        <begin position="208"/>
        <end position="212"/>
    </location>
    <ligand>
        <name>ATP</name>
        <dbReference type="ChEBI" id="CHEBI:30616"/>
    </ligand>
</feature>
<dbReference type="AlphaFoldDB" id="R7RPB7"/>
<gene>
    <name evidence="7" type="primary">ackA</name>
    <name evidence="9" type="ORF">TCEL_01823</name>
</gene>
<feature type="site" description="Transition state stabilizer" evidence="7">
    <location>
        <position position="180"/>
    </location>
</feature>
<dbReference type="SUPFAM" id="SSF53067">
    <property type="entry name" value="Actin-like ATPase domain"/>
    <property type="match status" value="2"/>
</dbReference>
<dbReference type="GO" id="GO:0006085">
    <property type="term" value="P:acetyl-CoA biosynthetic process"/>
    <property type="evidence" value="ECO:0007669"/>
    <property type="project" value="UniProtKB-UniRule"/>
</dbReference>
<comment type="similarity">
    <text evidence="1 7 8">Belongs to the acetokinase family.</text>
</comment>
<dbReference type="InterPro" id="IPR000890">
    <property type="entry name" value="Aliphatic_acid_kin_short-chain"/>
</dbReference>
<keyword evidence="6 7" id="KW-0067">ATP-binding</keyword>
<evidence type="ECO:0000256" key="2">
    <source>
        <dbReference type="ARBA" id="ARBA00022490"/>
    </source>
</evidence>
<feature type="site" description="Transition state stabilizer" evidence="7">
    <location>
        <position position="241"/>
    </location>
</feature>
<keyword evidence="7" id="KW-0460">Magnesium</keyword>
<dbReference type="RefSeq" id="WP_018661501.1">
    <property type="nucleotide sequence ID" value="NZ_HF952018.1"/>
</dbReference>
<evidence type="ECO:0000256" key="6">
    <source>
        <dbReference type="ARBA" id="ARBA00022840"/>
    </source>
</evidence>
<evidence type="ECO:0000256" key="7">
    <source>
        <dbReference type="HAMAP-Rule" id="MF_00020"/>
    </source>
</evidence>
<organism evidence="9 10">
    <name type="scientific">Thermobrachium celere DSM 8682</name>
    <dbReference type="NCBI Taxonomy" id="941824"/>
    <lineage>
        <taxon>Bacteria</taxon>
        <taxon>Bacillati</taxon>
        <taxon>Bacillota</taxon>
        <taxon>Clostridia</taxon>
        <taxon>Eubacteriales</taxon>
        <taxon>Clostridiaceae</taxon>
        <taxon>Thermobrachium</taxon>
    </lineage>
</organism>
<dbReference type="PRINTS" id="PR00471">
    <property type="entry name" value="ACETATEKNASE"/>
</dbReference>
<comment type="cofactor">
    <cofactor evidence="7">
        <name>Mg(2+)</name>
        <dbReference type="ChEBI" id="CHEBI:18420"/>
    </cofactor>
    <cofactor evidence="7">
        <name>Mn(2+)</name>
        <dbReference type="ChEBI" id="CHEBI:29035"/>
    </cofactor>
    <text evidence="7">Mg(2+). Can also accept Mn(2+).</text>
</comment>
<evidence type="ECO:0000256" key="8">
    <source>
        <dbReference type="RuleBase" id="RU003835"/>
    </source>
</evidence>
<dbReference type="Gene3D" id="3.30.420.40">
    <property type="match status" value="2"/>
</dbReference>
<keyword evidence="10" id="KW-1185">Reference proteome</keyword>
<feature type="binding site" evidence="7">
    <location>
        <begin position="283"/>
        <end position="285"/>
    </location>
    <ligand>
        <name>ATP</name>
        <dbReference type="ChEBI" id="CHEBI:30616"/>
    </ligand>
</feature>